<reference evidence="1 2" key="1">
    <citation type="submission" date="2019-07" db="EMBL/GenBank/DDBJ databases">
        <title>Sphingomonas alkalisoli sp. nov., isolated from rhizosphere soil of Suaedae salsa.</title>
        <authorList>
            <person name="Zhang H."/>
            <person name="Xu L."/>
            <person name="Zhang J.-X."/>
            <person name="Sun J.-Q."/>
        </authorList>
    </citation>
    <scope>NUCLEOTIDE SEQUENCE [LARGE SCALE GENOMIC DNA]</scope>
    <source>
        <strain evidence="1 2">XS-10</strain>
    </source>
</reference>
<dbReference type="AlphaFoldDB" id="A0A518RCP2"/>
<accession>A0A518RCP2</accession>
<organism evidence="1 2">
    <name type="scientific">Sphingomonas suaedae</name>
    <dbReference type="NCBI Taxonomy" id="2599297"/>
    <lineage>
        <taxon>Bacteria</taxon>
        <taxon>Pseudomonadati</taxon>
        <taxon>Pseudomonadota</taxon>
        <taxon>Alphaproteobacteria</taxon>
        <taxon>Sphingomonadales</taxon>
        <taxon>Sphingomonadaceae</taxon>
        <taxon>Sphingomonas</taxon>
    </lineage>
</organism>
<keyword evidence="2" id="KW-1185">Reference proteome</keyword>
<dbReference type="KEGG" id="ssua:FPZ54_03330"/>
<evidence type="ECO:0000313" key="2">
    <source>
        <dbReference type="Proteomes" id="UP000318055"/>
    </source>
</evidence>
<dbReference type="OrthoDB" id="7520791at2"/>
<proteinExistence type="predicted"/>
<sequence length="749" mass="83651">MADAAKPAPKAATAQSAAHRVSPGTLLVRDMLAKGALRELDRFDLGERWVTLASAHDAIWVITRRADLGGVALRAAFLPAGYDAVDLIEPRPGEAARIRVSSLLGIHHIALTLHDEAVPVLRVTTSVEPTSPLLTSFVPRDLYPIDAHGDPLRARGKVEAAQRGLNSGAIYFRLEEPAFGSVLYFQNLTALNPYFRATGTKPDGAVGGIWPEIGYLLPTPPQQGTPPDDPLPADRSTLLSDALLAFHDDVGSDEQEMARRYLSLLGSVLHKVGTPDCAFHDWPARAERTLRDLAAAPEATIRHYGYRYLHPYTGAEYPDSMVQLSVLAAIRDYEVWTGQPVAIGADLAAGLGKFYDPKIKTLRRYLPNVGKDKDKNAVDSWYLYHPLLQLGRLAIDGDKQAMRLFEKSVGYGTKAARHFDYRWPIQYDVRDFRVIQEARDDEGYGQTDVGGIYAYVMVQAFELTDDKTYLGEARAAIDAAKGMRFELNYQANLTAWGAAACMRLWRITSEERYLRQSYVYLASFFHNTAMWESEIGHARHYTNFLGATALHDAPYMAIYECFDSFAAFERYLKDSGPDLDPAVRLLLSEYCRHASNRAWYYYPDALPEDAVSPEQRDKNGHVDRRLSFPVEDLYVDGQQAGQVGQEIYGCGAAFVFASRCFHHVSDAPFRIFCDHFLLASERPTARTIRFQLGGAEEREAQLILFRAGRARLPEFTVSTSVGDRLRPCGSHADRIEYRIPASGRIDLTW</sequence>
<dbReference type="EMBL" id="CP042239">
    <property type="protein sequence ID" value="QDX25151.1"/>
    <property type="molecule type" value="Genomic_DNA"/>
</dbReference>
<dbReference type="RefSeq" id="WP_145844963.1">
    <property type="nucleotide sequence ID" value="NZ_CP042239.1"/>
</dbReference>
<dbReference type="Proteomes" id="UP000318055">
    <property type="component" value="Chromosome"/>
</dbReference>
<evidence type="ECO:0000313" key="1">
    <source>
        <dbReference type="EMBL" id="QDX25151.1"/>
    </source>
</evidence>
<protein>
    <submittedName>
        <fullName evidence="1">Uncharacterized protein</fullName>
    </submittedName>
</protein>
<name>A0A518RCP2_9SPHN</name>
<gene>
    <name evidence="1" type="ORF">FPZ54_03330</name>
</gene>